<dbReference type="EMBL" id="BPVZ01000088">
    <property type="protein sequence ID" value="GKV30705.1"/>
    <property type="molecule type" value="Genomic_DNA"/>
</dbReference>
<evidence type="ECO:0000313" key="2">
    <source>
        <dbReference type="Proteomes" id="UP001054252"/>
    </source>
</evidence>
<keyword evidence="2" id="KW-1185">Reference proteome</keyword>
<organism evidence="1 2">
    <name type="scientific">Rubroshorea leprosula</name>
    <dbReference type="NCBI Taxonomy" id="152421"/>
    <lineage>
        <taxon>Eukaryota</taxon>
        <taxon>Viridiplantae</taxon>
        <taxon>Streptophyta</taxon>
        <taxon>Embryophyta</taxon>
        <taxon>Tracheophyta</taxon>
        <taxon>Spermatophyta</taxon>
        <taxon>Magnoliopsida</taxon>
        <taxon>eudicotyledons</taxon>
        <taxon>Gunneridae</taxon>
        <taxon>Pentapetalae</taxon>
        <taxon>rosids</taxon>
        <taxon>malvids</taxon>
        <taxon>Malvales</taxon>
        <taxon>Dipterocarpaceae</taxon>
        <taxon>Rubroshorea</taxon>
    </lineage>
</organism>
<name>A0AAV5L102_9ROSI</name>
<evidence type="ECO:0000313" key="1">
    <source>
        <dbReference type="EMBL" id="GKV30705.1"/>
    </source>
</evidence>
<dbReference type="AlphaFoldDB" id="A0AAV5L102"/>
<comment type="caution">
    <text evidence="1">The sequence shown here is derived from an EMBL/GenBank/DDBJ whole genome shotgun (WGS) entry which is preliminary data.</text>
</comment>
<sequence>MMAGNSIERRLPDTERDTGCISVSSASEEEAVFIQEEEGATEGQTFPATRFGAVLLDGSPKSSLFS</sequence>
<dbReference type="Proteomes" id="UP001054252">
    <property type="component" value="Unassembled WGS sequence"/>
</dbReference>
<gene>
    <name evidence="1" type="ORF">SLEP1_g39491</name>
</gene>
<reference evidence="1 2" key="1">
    <citation type="journal article" date="2021" name="Commun. Biol.">
        <title>The genome of Shorea leprosula (Dipterocarpaceae) highlights the ecological relevance of drought in aseasonal tropical rainforests.</title>
        <authorList>
            <person name="Ng K.K.S."/>
            <person name="Kobayashi M.J."/>
            <person name="Fawcett J.A."/>
            <person name="Hatakeyama M."/>
            <person name="Paape T."/>
            <person name="Ng C.H."/>
            <person name="Ang C.C."/>
            <person name="Tnah L.H."/>
            <person name="Lee C.T."/>
            <person name="Nishiyama T."/>
            <person name="Sese J."/>
            <person name="O'Brien M.J."/>
            <person name="Copetti D."/>
            <person name="Mohd Noor M.I."/>
            <person name="Ong R.C."/>
            <person name="Putra M."/>
            <person name="Sireger I.Z."/>
            <person name="Indrioko S."/>
            <person name="Kosugi Y."/>
            <person name="Izuno A."/>
            <person name="Isagi Y."/>
            <person name="Lee S.L."/>
            <person name="Shimizu K.K."/>
        </authorList>
    </citation>
    <scope>NUCLEOTIDE SEQUENCE [LARGE SCALE GENOMIC DNA]</scope>
    <source>
        <strain evidence="1">214</strain>
    </source>
</reference>
<accession>A0AAV5L102</accession>
<proteinExistence type="predicted"/>
<protein>
    <submittedName>
        <fullName evidence="1">Uncharacterized protein</fullName>
    </submittedName>
</protein>